<keyword evidence="2" id="KW-1185">Reference proteome</keyword>
<evidence type="ECO:0008006" key="3">
    <source>
        <dbReference type="Google" id="ProtNLM"/>
    </source>
</evidence>
<gene>
    <name evidence="1" type="ORF">BJ508DRAFT_45079</name>
</gene>
<accession>A0A3N4HIT7</accession>
<evidence type="ECO:0000313" key="1">
    <source>
        <dbReference type="EMBL" id="RPA73799.1"/>
    </source>
</evidence>
<name>A0A3N4HIT7_ASCIM</name>
<protein>
    <recommendedName>
        <fullName evidence="3">F-box domain-containing protein</fullName>
    </recommendedName>
</protein>
<evidence type="ECO:0000313" key="2">
    <source>
        <dbReference type="Proteomes" id="UP000275078"/>
    </source>
</evidence>
<reference evidence="1 2" key="1">
    <citation type="journal article" date="2018" name="Nat. Ecol. Evol.">
        <title>Pezizomycetes genomes reveal the molecular basis of ectomycorrhizal truffle lifestyle.</title>
        <authorList>
            <person name="Murat C."/>
            <person name="Payen T."/>
            <person name="Noel B."/>
            <person name="Kuo A."/>
            <person name="Morin E."/>
            <person name="Chen J."/>
            <person name="Kohler A."/>
            <person name="Krizsan K."/>
            <person name="Balestrini R."/>
            <person name="Da Silva C."/>
            <person name="Montanini B."/>
            <person name="Hainaut M."/>
            <person name="Levati E."/>
            <person name="Barry K.W."/>
            <person name="Belfiori B."/>
            <person name="Cichocki N."/>
            <person name="Clum A."/>
            <person name="Dockter R.B."/>
            <person name="Fauchery L."/>
            <person name="Guy J."/>
            <person name="Iotti M."/>
            <person name="Le Tacon F."/>
            <person name="Lindquist E.A."/>
            <person name="Lipzen A."/>
            <person name="Malagnac F."/>
            <person name="Mello A."/>
            <person name="Molinier V."/>
            <person name="Miyauchi S."/>
            <person name="Poulain J."/>
            <person name="Riccioni C."/>
            <person name="Rubini A."/>
            <person name="Sitrit Y."/>
            <person name="Splivallo R."/>
            <person name="Traeger S."/>
            <person name="Wang M."/>
            <person name="Zifcakova L."/>
            <person name="Wipf D."/>
            <person name="Zambonelli A."/>
            <person name="Paolocci F."/>
            <person name="Nowrousian M."/>
            <person name="Ottonello S."/>
            <person name="Baldrian P."/>
            <person name="Spatafora J.W."/>
            <person name="Henrissat B."/>
            <person name="Nagy L.G."/>
            <person name="Aury J.M."/>
            <person name="Wincker P."/>
            <person name="Grigoriev I.V."/>
            <person name="Bonfante P."/>
            <person name="Martin F.M."/>
        </authorList>
    </citation>
    <scope>NUCLEOTIDE SEQUENCE [LARGE SCALE GENOMIC DNA]</scope>
    <source>
        <strain evidence="1 2">RN42</strain>
    </source>
</reference>
<sequence length="447" mass="51568">MCLASRFPGSIQHIKPFESTTPKNPHLLTNQSKMDKRRTLKATYTPPLLRLPRELHFQIFESLDCCSDLFSFQRAHLTLRRLFNTYETSLICSTVAPIARRKGLQSRYALDILEILRAESVEGRIGNNRVLHSTLCQRLSLLARLSAPASSRLNFVDYLILEVIERDVVAKNTQAVIKNWHVAYSTLQPQSRWDLNVSPIPAEMPTSTEQKGLQRAVLNRFRMSQYRYTVLSPRREDWIRRKTLGRDEKGRVIARKFQHSSADEPHSASAFLDYKAVLQELNIKEHMQVVAALWLYASHPPATRSGYYRGGVRDIGYLPIDRMYCLRLEQSLYDRLLVAENMNYTYWPYWSADALKYAIVQSLWESGNIRLCMQLLGNMDSFGASSIAGLWRFSEGRFMEAVSYIDVIGKDGKVEREERLLCIPNSTDFGGDRVYGFEGTHCIYLRF</sequence>
<proteinExistence type="predicted"/>
<dbReference type="AlphaFoldDB" id="A0A3N4HIT7"/>
<dbReference type="Proteomes" id="UP000275078">
    <property type="component" value="Unassembled WGS sequence"/>
</dbReference>
<organism evidence="1 2">
    <name type="scientific">Ascobolus immersus RN42</name>
    <dbReference type="NCBI Taxonomy" id="1160509"/>
    <lineage>
        <taxon>Eukaryota</taxon>
        <taxon>Fungi</taxon>
        <taxon>Dikarya</taxon>
        <taxon>Ascomycota</taxon>
        <taxon>Pezizomycotina</taxon>
        <taxon>Pezizomycetes</taxon>
        <taxon>Pezizales</taxon>
        <taxon>Ascobolaceae</taxon>
        <taxon>Ascobolus</taxon>
    </lineage>
</organism>
<dbReference type="EMBL" id="ML119810">
    <property type="protein sequence ID" value="RPA73799.1"/>
    <property type="molecule type" value="Genomic_DNA"/>
</dbReference>